<accession>A0E4V2</accession>
<gene>
    <name evidence="1" type="ORF">GSPATT00023495001</name>
</gene>
<evidence type="ECO:0000313" key="2">
    <source>
        <dbReference type="Proteomes" id="UP000000600"/>
    </source>
</evidence>
<keyword evidence="2" id="KW-1185">Reference proteome</keyword>
<name>A0E4V2_PARTE</name>
<evidence type="ECO:0000313" key="1">
    <source>
        <dbReference type="EMBL" id="CAK90319.1"/>
    </source>
</evidence>
<dbReference type="InParanoid" id="A0E4V2"/>
<sequence>MPQMQSKIMLRQMCKTSKLLWEQTLILQTLEVLQTLIIEYQIQILYLIVSQIYKYRGLRKIYKGTQQIIVKNIVIFSVSFQEQKYRICVPISQATSQSNCCSTIKIVGIVASMPLTFMRRKCKQQLTIVTTRLINDLQRQLEKEGLFWCYRVQIKVYEECCCCSFGREFIEIQRILVVYLQKVRTLRNSIFQQQYVDRVQQYQLF</sequence>
<dbReference type="KEGG" id="ptm:GSPATT00023495001"/>
<dbReference type="RefSeq" id="XP_001457716.1">
    <property type="nucleotide sequence ID" value="XM_001457679.2"/>
</dbReference>
<organism evidence="1 2">
    <name type="scientific">Paramecium tetraurelia</name>
    <dbReference type="NCBI Taxonomy" id="5888"/>
    <lineage>
        <taxon>Eukaryota</taxon>
        <taxon>Sar</taxon>
        <taxon>Alveolata</taxon>
        <taxon>Ciliophora</taxon>
        <taxon>Intramacronucleata</taxon>
        <taxon>Oligohymenophorea</taxon>
        <taxon>Peniculida</taxon>
        <taxon>Parameciidae</taxon>
        <taxon>Paramecium</taxon>
    </lineage>
</organism>
<reference evidence="1 2" key="1">
    <citation type="journal article" date="2006" name="Nature">
        <title>Global trends of whole-genome duplications revealed by the ciliate Paramecium tetraurelia.</title>
        <authorList>
            <consortium name="Genoscope"/>
            <person name="Aury J.-M."/>
            <person name="Jaillon O."/>
            <person name="Duret L."/>
            <person name="Noel B."/>
            <person name="Jubin C."/>
            <person name="Porcel B.M."/>
            <person name="Segurens B."/>
            <person name="Daubin V."/>
            <person name="Anthouard V."/>
            <person name="Aiach N."/>
            <person name="Arnaiz O."/>
            <person name="Billaut A."/>
            <person name="Beisson J."/>
            <person name="Blanc I."/>
            <person name="Bouhouche K."/>
            <person name="Camara F."/>
            <person name="Duharcourt S."/>
            <person name="Guigo R."/>
            <person name="Gogendeau D."/>
            <person name="Katinka M."/>
            <person name="Keller A.-M."/>
            <person name="Kissmehl R."/>
            <person name="Klotz C."/>
            <person name="Koll F."/>
            <person name="Le Moue A."/>
            <person name="Lepere C."/>
            <person name="Malinsky S."/>
            <person name="Nowacki M."/>
            <person name="Nowak J.K."/>
            <person name="Plattner H."/>
            <person name="Poulain J."/>
            <person name="Ruiz F."/>
            <person name="Serrano V."/>
            <person name="Zagulski M."/>
            <person name="Dessen P."/>
            <person name="Betermier M."/>
            <person name="Weissenbach J."/>
            <person name="Scarpelli C."/>
            <person name="Schachter V."/>
            <person name="Sperling L."/>
            <person name="Meyer E."/>
            <person name="Cohen J."/>
            <person name="Wincker P."/>
        </authorList>
    </citation>
    <scope>NUCLEOTIDE SEQUENCE [LARGE SCALE GENOMIC DNA]</scope>
    <source>
        <strain evidence="1 2">Stock d4-2</strain>
    </source>
</reference>
<dbReference type="AlphaFoldDB" id="A0E4V2"/>
<dbReference type="GeneID" id="5043501"/>
<dbReference type="Proteomes" id="UP000000600">
    <property type="component" value="Unassembled WGS sequence"/>
</dbReference>
<evidence type="ECO:0008006" key="3">
    <source>
        <dbReference type="Google" id="ProtNLM"/>
    </source>
</evidence>
<dbReference type="HOGENOM" id="CLU_1339787_0_0_1"/>
<proteinExistence type="predicted"/>
<protein>
    <recommendedName>
        <fullName evidence="3">Transmembrane protein</fullName>
    </recommendedName>
</protein>
<dbReference type="EMBL" id="CT868659">
    <property type="protein sequence ID" value="CAK90319.1"/>
    <property type="molecule type" value="Genomic_DNA"/>
</dbReference>